<dbReference type="EMBL" id="CP106679">
    <property type="protein sequence ID" value="UXP33474.1"/>
    <property type="molecule type" value="Genomic_DNA"/>
</dbReference>
<gene>
    <name evidence="3" type="ORF">N6H18_05845</name>
</gene>
<dbReference type="PIRSF" id="PIRSF016719">
    <property type="entry name" value="UCP016719"/>
    <property type="match status" value="1"/>
</dbReference>
<organism evidence="3 4">
    <name type="scientific">Reichenbachiella agarivorans</name>
    <dbReference type="NCBI Taxonomy" id="2979464"/>
    <lineage>
        <taxon>Bacteria</taxon>
        <taxon>Pseudomonadati</taxon>
        <taxon>Bacteroidota</taxon>
        <taxon>Cytophagia</taxon>
        <taxon>Cytophagales</taxon>
        <taxon>Reichenbachiellaceae</taxon>
        <taxon>Reichenbachiella</taxon>
    </lineage>
</organism>
<dbReference type="InterPro" id="IPR048503">
    <property type="entry name" value="NamZ_C"/>
</dbReference>
<name>A0ABY6CSH2_9BACT</name>
<feature type="domain" description="Peptidoglycan beta-N-acetylmuramidase NamZ N-terminal" evidence="1">
    <location>
        <begin position="21"/>
        <end position="222"/>
    </location>
</feature>
<dbReference type="Gene3D" id="3.40.50.12170">
    <property type="entry name" value="Uncharacterised protein PF07075, DUF1343"/>
    <property type="match status" value="1"/>
</dbReference>
<keyword evidence="4" id="KW-1185">Reference proteome</keyword>
<dbReference type="InterPro" id="IPR008302">
    <property type="entry name" value="NamZ"/>
</dbReference>
<dbReference type="Proteomes" id="UP001065174">
    <property type="component" value="Chromosome"/>
</dbReference>
<dbReference type="Pfam" id="PF07075">
    <property type="entry name" value="NamZ_N"/>
    <property type="match status" value="1"/>
</dbReference>
<dbReference type="Gene3D" id="3.90.1150.140">
    <property type="match status" value="1"/>
</dbReference>
<feature type="domain" description="Peptidoglycan beta-N-acetylmuramidase NamZ C-terminal" evidence="2">
    <location>
        <begin position="228"/>
        <end position="391"/>
    </location>
</feature>
<evidence type="ECO:0000313" key="4">
    <source>
        <dbReference type="Proteomes" id="UP001065174"/>
    </source>
</evidence>
<dbReference type="PANTHER" id="PTHR42915:SF1">
    <property type="entry name" value="PEPTIDOGLYCAN BETA-N-ACETYLMURAMIDASE NAMZ"/>
    <property type="match status" value="1"/>
</dbReference>
<evidence type="ECO:0000259" key="1">
    <source>
        <dbReference type="Pfam" id="PF07075"/>
    </source>
</evidence>
<protein>
    <submittedName>
        <fullName evidence="3">DUF1343 domain-containing protein</fullName>
    </submittedName>
</protein>
<evidence type="ECO:0000259" key="2">
    <source>
        <dbReference type="Pfam" id="PF20732"/>
    </source>
</evidence>
<accession>A0ABY6CSH2</accession>
<evidence type="ECO:0000313" key="3">
    <source>
        <dbReference type="EMBL" id="UXP33474.1"/>
    </source>
</evidence>
<dbReference type="InterPro" id="IPR048502">
    <property type="entry name" value="NamZ_N"/>
</dbReference>
<proteinExistence type="predicted"/>
<dbReference type="PANTHER" id="PTHR42915">
    <property type="entry name" value="HYPOTHETICAL 460 KDA PROTEIN IN FEUA-SIGW INTERGENIC REGION [PRECURSOR]"/>
    <property type="match status" value="1"/>
</dbReference>
<sequence length="391" mass="45174">MKTQTGLSQLKDHVSSIKGNVAYLCHAASVDEHYQHGILTVKNLFGDRLKKLFSPQHGIFADVQDNMVETDHFFHEHFQLPVYSLYSETRKPTPEMLEGIDHVIVDLQDVGTRVYTYIYTLTYMMEACAELGIEVIVLDRPNPIGGVAVEGNVLDMDFRSFVGRYPIPMRHGMTMGEVAMMGKKYWGLDCALRVITMTGWTRDMFFWETQLPWVLPSPNLAAIETAFTFTATVIFEGTNISEGRGTTKSLETVGHPSIKNYELLDRLNREFQKAGLTGFVLRPVSFVPTFQKHTGKVCHGYQIHVTDYVQFKPWRVGQMLNREFYHHLGENFAWKQPPYEYEAKLLPIDILNGTDLVRKWIERNGSYQELEDLEKHDLYRFKDLRKDILLY</sequence>
<reference evidence="3" key="1">
    <citation type="submission" date="2022-09" db="EMBL/GenBank/DDBJ databases">
        <title>Comparative genomics and taxonomic characterization of three novel marine species of genus Reichenbachiella exhibiting antioxidant and polysaccharide degradation activities.</title>
        <authorList>
            <person name="Muhammad N."/>
            <person name="Lee Y.-J."/>
            <person name="Ko J."/>
            <person name="Kim S.-G."/>
        </authorList>
    </citation>
    <scope>NUCLEOTIDE SEQUENCE</scope>
    <source>
        <strain evidence="3">BKB1-1</strain>
    </source>
</reference>
<dbReference type="RefSeq" id="WP_262310903.1">
    <property type="nucleotide sequence ID" value="NZ_CP106679.1"/>
</dbReference>
<dbReference type="Pfam" id="PF20732">
    <property type="entry name" value="NamZ_C"/>
    <property type="match status" value="1"/>
</dbReference>